<evidence type="ECO:0000313" key="1">
    <source>
        <dbReference type="EMBL" id="OTF83798.1"/>
    </source>
</evidence>
<name>A0A1Y3BUY9_EURMA</name>
<protein>
    <submittedName>
        <fullName evidence="1">Uncharacterized protein</fullName>
    </submittedName>
</protein>
<evidence type="ECO:0000313" key="2">
    <source>
        <dbReference type="Proteomes" id="UP000194236"/>
    </source>
</evidence>
<feature type="non-terminal residue" evidence="1">
    <location>
        <position position="73"/>
    </location>
</feature>
<keyword evidence="2" id="KW-1185">Reference proteome</keyword>
<sequence length="73" mass="8375">MSGIEDYDAMNEYLVQPYMPHVGREGSIYIVDGHSGRIIADFFIRNNTKIQSISSIIGNGPLRICYRPAHYRR</sequence>
<dbReference type="Proteomes" id="UP000194236">
    <property type="component" value="Unassembled WGS sequence"/>
</dbReference>
<comment type="caution">
    <text evidence="1">The sequence shown here is derived from an EMBL/GenBank/DDBJ whole genome shotgun (WGS) entry which is preliminary data.</text>
</comment>
<dbReference type="EMBL" id="MUJZ01002079">
    <property type="protein sequence ID" value="OTF83798.1"/>
    <property type="molecule type" value="Genomic_DNA"/>
</dbReference>
<proteinExistence type="predicted"/>
<reference evidence="1 2" key="1">
    <citation type="submission" date="2017-03" db="EMBL/GenBank/DDBJ databases">
        <title>Genome Survey of Euroglyphus maynei.</title>
        <authorList>
            <person name="Arlian L.G."/>
            <person name="Morgan M.S."/>
            <person name="Rider S.D."/>
        </authorList>
    </citation>
    <scope>NUCLEOTIDE SEQUENCE [LARGE SCALE GENOMIC DNA]</scope>
    <source>
        <strain evidence="1">Arlian Lab</strain>
        <tissue evidence="1">Whole body</tissue>
    </source>
</reference>
<gene>
    <name evidence="1" type="ORF">BLA29_013328</name>
</gene>
<accession>A0A1Y3BUY9</accession>
<organism evidence="1 2">
    <name type="scientific">Euroglyphus maynei</name>
    <name type="common">Mayne's house dust mite</name>
    <dbReference type="NCBI Taxonomy" id="6958"/>
    <lineage>
        <taxon>Eukaryota</taxon>
        <taxon>Metazoa</taxon>
        <taxon>Ecdysozoa</taxon>
        <taxon>Arthropoda</taxon>
        <taxon>Chelicerata</taxon>
        <taxon>Arachnida</taxon>
        <taxon>Acari</taxon>
        <taxon>Acariformes</taxon>
        <taxon>Sarcoptiformes</taxon>
        <taxon>Astigmata</taxon>
        <taxon>Psoroptidia</taxon>
        <taxon>Analgoidea</taxon>
        <taxon>Pyroglyphidae</taxon>
        <taxon>Pyroglyphinae</taxon>
        <taxon>Euroglyphus</taxon>
    </lineage>
</organism>
<dbReference type="AlphaFoldDB" id="A0A1Y3BUY9"/>